<dbReference type="GO" id="GO:0005886">
    <property type="term" value="C:plasma membrane"/>
    <property type="evidence" value="ECO:0007669"/>
    <property type="project" value="UniProtKB-SubCell"/>
</dbReference>
<feature type="transmembrane region" description="Helical" evidence="8">
    <location>
        <begin position="367"/>
        <end position="387"/>
    </location>
</feature>
<dbReference type="PIRSF" id="PIRSF004925">
    <property type="entry name" value="HcaT"/>
    <property type="match status" value="1"/>
</dbReference>
<dbReference type="PROSITE" id="PS50850">
    <property type="entry name" value="MFS"/>
    <property type="match status" value="1"/>
</dbReference>
<dbReference type="AlphaFoldDB" id="A0A346NJZ5"/>
<keyword evidence="2" id="KW-0813">Transport</keyword>
<evidence type="ECO:0000256" key="4">
    <source>
        <dbReference type="ARBA" id="ARBA00022519"/>
    </source>
</evidence>
<feature type="transmembrane region" description="Helical" evidence="8">
    <location>
        <begin position="338"/>
        <end position="355"/>
    </location>
</feature>
<feature type="transmembrane region" description="Helical" evidence="8">
    <location>
        <begin position="145"/>
        <end position="165"/>
    </location>
</feature>
<evidence type="ECO:0000256" key="2">
    <source>
        <dbReference type="ARBA" id="ARBA00022448"/>
    </source>
</evidence>
<evidence type="ECO:0000259" key="9">
    <source>
        <dbReference type="PROSITE" id="PS50850"/>
    </source>
</evidence>
<dbReference type="InterPro" id="IPR020846">
    <property type="entry name" value="MFS_dom"/>
</dbReference>
<dbReference type="PANTHER" id="PTHR23522">
    <property type="entry name" value="BLL5896 PROTEIN"/>
    <property type="match status" value="1"/>
</dbReference>
<dbReference type="NCBIfam" id="NF037955">
    <property type="entry name" value="mfs"/>
    <property type="match status" value="1"/>
</dbReference>
<dbReference type="Pfam" id="PF12832">
    <property type="entry name" value="MFS_1_like"/>
    <property type="match status" value="1"/>
</dbReference>
<keyword evidence="3" id="KW-1003">Cell membrane</keyword>
<dbReference type="RefSeq" id="WP_117315857.1">
    <property type="nucleotide sequence ID" value="NZ_CP031769.1"/>
</dbReference>
<keyword evidence="7 8" id="KW-0472">Membrane</keyword>
<feature type="transmembrane region" description="Helical" evidence="8">
    <location>
        <begin position="50"/>
        <end position="71"/>
    </location>
</feature>
<feature type="transmembrane region" description="Helical" evidence="8">
    <location>
        <begin position="83"/>
        <end position="101"/>
    </location>
</feature>
<keyword evidence="11" id="KW-1185">Reference proteome</keyword>
<evidence type="ECO:0000256" key="8">
    <source>
        <dbReference type="SAM" id="Phobius"/>
    </source>
</evidence>
<dbReference type="SUPFAM" id="SSF103473">
    <property type="entry name" value="MFS general substrate transporter"/>
    <property type="match status" value="1"/>
</dbReference>
<dbReference type="EMBL" id="CP031769">
    <property type="protein sequence ID" value="AXR05852.1"/>
    <property type="molecule type" value="Genomic_DNA"/>
</dbReference>
<comment type="subcellular location">
    <subcellularLocation>
        <location evidence="1">Cell inner membrane</location>
        <topology evidence="1">Multi-pass membrane protein</topology>
    </subcellularLocation>
</comment>
<name>A0A346NJZ5_9ALTE</name>
<dbReference type="KEGG" id="salm:D0Y50_05345"/>
<feature type="transmembrane region" description="Helical" evidence="8">
    <location>
        <begin position="213"/>
        <end position="237"/>
    </location>
</feature>
<evidence type="ECO:0000313" key="10">
    <source>
        <dbReference type="EMBL" id="AXR05852.1"/>
    </source>
</evidence>
<evidence type="ECO:0000256" key="6">
    <source>
        <dbReference type="ARBA" id="ARBA00022989"/>
    </source>
</evidence>
<dbReference type="InterPro" id="IPR036259">
    <property type="entry name" value="MFS_trans_sf"/>
</dbReference>
<evidence type="ECO:0000313" key="11">
    <source>
        <dbReference type="Proteomes" id="UP000262073"/>
    </source>
</evidence>
<feature type="transmembrane region" description="Helical" evidence="8">
    <location>
        <begin position="273"/>
        <end position="292"/>
    </location>
</feature>
<keyword evidence="4" id="KW-0997">Cell inner membrane</keyword>
<feature type="transmembrane region" description="Helical" evidence="8">
    <location>
        <begin position="171"/>
        <end position="193"/>
    </location>
</feature>
<keyword evidence="5 8" id="KW-0812">Transmembrane</keyword>
<keyword evidence="6 8" id="KW-1133">Transmembrane helix</keyword>
<reference evidence="10 11" key="1">
    <citation type="submission" date="2018-08" db="EMBL/GenBank/DDBJ databases">
        <title>Salinimonas sediminis sp. nov., a piezophilic bacterium isolated from a deep-sea sediment sample from the New Britain Trench.</title>
        <authorList>
            <person name="Cao J."/>
        </authorList>
    </citation>
    <scope>NUCLEOTIDE SEQUENCE [LARGE SCALE GENOMIC DNA]</scope>
    <source>
        <strain evidence="10 11">N102</strain>
    </source>
</reference>
<gene>
    <name evidence="10" type="ORF">D0Y50_05345</name>
</gene>
<evidence type="ECO:0000256" key="5">
    <source>
        <dbReference type="ARBA" id="ARBA00022692"/>
    </source>
</evidence>
<feature type="transmembrane region" description="Helical" evidence="8">
    <location>
        <begin position="17"/>
        <end position="38"/>
    </location>
</feature>
<dbReference type="GO" id="GO:0030395">
    <property type="term" value="F:lactose binding"/>
    <property type="evidence" value="ECO:0007669"/>
    <property type="project" value="TreeGrafter"/>
</dbReference>
<dbReference type="InterPro" id="IPR026032">
    <property type="entry name" value="HcaT-like"/>
</dbReference>
<evidence type="ECO:0000256" key="7">
    <source>
        <dbReference type="ARBA" id="ARBA00023136"/>
    </source>
</evidence>
<proteinExistence type="predicted"/>
<dbReference type="Proteomes" id="UP000262073">
    <property type="component" value="Chromosome"/>
</dbReference>
<dbReference type="OrthoDB" id="9150135at2"/>
<accession>A0A346NJZ5</accession>
<dbReference type="PANTHER" id="PTHR23522:SF10">
    <property type="entry name" value="3-PHENYLPROPIONIC ACID TRANSPORTER-RELATED"/>
    <property type="match status" value="1"/>
</dbReference>
<organism evidence="10 11">
    <name type="scientific">Salinimonas sediminis</name>
    <dbReference type="NCBI Taxonomy" id="2303538"/>
    <lineage>
        <taxon>Bacteria</taxon>
        <taxon>Pseudomonadati</taxon>
        <taxon>Pseudomonadota</taxon>
        <taxon>Gammaproteobacteria</taxon>
        <taxon>Alteromonadales</taxon>
        <taxon>Alteromonadaceae</taxon>
        <taxon>Alteromonas/Salinimonas group</taxon>
        <taxon>Salinimonas</taxon>
    </lineage>
</organism>
<sequence>MNNAVQGRAPAHQKGNFILLALTYWLYFGQLGVLGPYLGIFLDGRGFDSAAIGNLFAIITLSRIVGPSLWATLADKTGKAVQVLRLGCLLSAVCFIAIFYVTSFWGVALAFGMMMMFWTAVLPQLEVITMQAVAPTTTSYGKIRCWGSIGFIVLTVGVGWALDSYSTETPVYVSMALLTALFFAGLLIVQPPLQRAHAEGRGSLWHYAAQRPFVIFLISATLLQISFGPYYGFFALYMRDLAYTGQQTGLLIALGVAAEVVIFLLAQRLIRRFGVWWLLMACMLLTAFRWYALAAWAAQPEIVVVVQLIHALSFGLAHAASVHFIHHFLPAHYHSRGQALYISVAFGFGGALGNYGAGQLWDQGANAYGAFALAAAFCLAGGIALLFSRPAVMDNNATPIHE</sequence>
<feature type="domain" description="Major facilitator superfamily (MFS) profile" evidence="9">
    <location>
        <begin position="16"/>
        <end position="393"/>
    </location>
</feature>
<feature type="transmembrane region" description="Helical" evidence="8">
    <location>
        <begin position="249"/>
        <end position="266"/>
    </location>
</feature>
<protein>
    <submittedName>
        <fullName evidence="10">MFS transporter</fullName>
    </submittedName>
</protein>
<feature type="transmembrane region" description="Helical" evidence="8">
    <location>
        <begin position="304"/>
        <end position="326"/>
    </location>
</feature>
<evidence type="ECO:0000256" key="1">
    <source>
        <dbReference type="ARBA" id="ARBA00004429"/>
    </source>
</evidence>
<dbReference type="Gene3D" id="1.20.1250.20">
    <property type="entry name" value="MFS general substrate transporter like domains"/>
    <property type="match status" value="2"/>
</dbReference>
<evidence type="ECO:0000256" key="3">
    <source>
        <dbReference type="ARBA" id="ARBA00022475"/>
    </source>
</evidence>
<dbReference type="InterPro" id="IPR024989">
    <property type="entry name" value="MFS_assoc_dom"/>
</dbReference>
<dbReference type="GO" id="GO:0015528">
    <property type="term" value="F:lactose:proton symporter activity"/>
    <property type="evidence" value="ECO:0007669"/>
    <property type="project" value="TreeGrafter"/>
</dbReference>